<gene>
    <name evidence="5" type="ORF">KLO01_12310</name>
</gene>
<evidence type="ECO:0000256" key="2">
    <source>
        <dbReference type="SAM" id="Phobius"/>
    </source>
</evidence>
<evidence type="ECO:0000259" key="3">
    <source>
        <dbReference type="Pfam" id="PF01841"/>
    </source>
</evidence>
<evidence type="ECO:0000313" key="5">
    <source>
        <dbReference type="EMBL" id="GEQ13184.1"/>
    </source>
</evidence>
<feature type="region of interest" description="Disordered" evidence="1">
    <location>
        <begin position="1"/>
        <end position="26"/>
    </location>
</feature>
<feature type="transmembrane region" description="Helical" evidence="2">
    <location>
        <begin position="145"/>
        <end position="167"/>
    </location>
</feature>
<keyword evidence="6" id="KW-1185">Reference proteome</keyword>
<evidence type="ECO:0000313" key="6">
    <source>
        <dbReference type="Proteomes" id="UP000321793"/>
    </source>
</evidence>
<evidence type="ECO:0000256" key="1">
    <source>
        <dbReference type="SAM" id="MobiDB-lite"/>
    </source>
</evidence>
<protein>
    <submittedName>
        <fullName evidence="5">Transglutaminase</fullName>
    </submittedName>
</protein>
<feature type="compositionally biased region" description="Basic residues" evidence="1">
    <location>
        <begin position="9"/>
        <end position="19"/>
    </location>
</feature>
<dbReference type="InterPro" id="IPR002931">
    <property type="entry name" value="Transglutaminase-like"/>
</dbReference>
<dbReference type="InterPro" id="IPR038765">
    <property type="entry name" value="Papain-like_cys_pep_sf"/>
</dbReference>
<dbReference type="SUPFAM" id="SSF54001">
    <property type="entry name" value="Cysteine proteinases"/>
    <property type="match status" value="1"/>
</dbReference>
<feature type="transmembrane region" description="Helical" evidence="2">
    <location>
        <begin position="174"/>
        <end position="191"/>
    </location>
</feature>
<keyword evidence="2" id="KW-0472">Membrane</keyword>
<dbReference type="AlphaFoldDB" id="A0A512SZ20"/>
<keyword evidence="2" id="KW-1133">Transmembrane helix</keyword>
<dbReference type="InterPro" id="IPR021878">
    <property type="entry name" value="TgpA_N"/>
</dbReference>
<dbReference type="PANTHER" id="PTHR42736:SF1">
    <property type="entry name" value="PROTEIN-GLUTAMINE GAMMA-GLUTAMYLTRANSFERASE"/>
    <property type="match status" value="1"/>
</dbReference>
<accession>A0A512SZ20</accession>
<feature type="transmembrane region" description="Helical" evidence="2">
    <location>
        <begin position="197"/>
        <end position="215"/>
    </location>
</feature>
<dbReference type="InterPro" id="IPR052901">
    <property type="entry name" value="Bact_TGase-like"/>
</dbReference>
<name>A0A512SZ20_9MICO</name>
<dbReference type="Proteomes" id="UP000321793">
    <property type="component" value="Unassembled WGS sequence"/>
</dbReference>
<dbReference type="OrthoDB" id="3651060at2"/>
<feature type="transmembrane region" description="Helical" evidence="2">
    <location>
        <begin position="35"/>
        <end position="53"/>
    </location>
</feature>
<feature type="domain" description="Protein-glutamine gamma-glutamyltransferase TgpA N-terminal" evidence="4">
    <location>
        <begin position="45"/>
        <end position="424"/>
    </location>
</feature>
<dbReference type="EMBL" id="BKBA01000004">
    <property type="protein sequence ID" value="GEQ13184.1"/>
    <property type="molecule type" value="Genomic_DNA"/>
</dbReference>
<feature type="transmembrane region" description="Helical" evidence="2">
    <location>
        <begin position="60"/>
        <end position="81"/>
    </location>
</feature>
<feature type="transmembrane region" description="Helical" evidence="2">
    <location>
        <begin position="637"/>
        <end position="660"/>
    </location>
</feature>
<dbReference type="Pfam" id="PF01841">
    <property type="entry name" value="Transglut_core"/>
    <property type="match status" value="1"/>
</dbReference>
<reference evidence="5 6" key="1">
    <citation type="submission" date="2019-07" db="EMBL/GenBank/DDBJ databases">
        <title>Whole genome shotgun sequence of Knoellia locipacati NBRC 109775.</title>
        <authorList>
            <person name="Hosoyama A."/>
            <person name="Uohara A."/>
            <person name="Ohji S."/>
            <person name="Ichikawa N."/>
        </authorList>
    </citation>
    <scope>NUCLEOTIDE SEQUENCE [LARGE SCALE GENOMIC DNA]</scope>
    <source>
        <strain evidence="5 6">NBRC 109775</strain>
    </source>
</reference>
<dbReference type="RefSeq" id="WP_147063248.1">
    <property type="nucleotide sequence ID" value="NZ_BAABDN010000001.1"/>
</dbReference>
<keyword evidence="2" id="KW-0812">Transmembrane</keyword>
<feature type="region of interest" description="Disordered" evidence="1">
    <location>
        <begin position="573"/>
        <end position="623"/>
    </location>
</feature>
<sequence>MSTDATASRRSRAKERPARKPSSGPSLFGMPSRDALVDLAFALALVAIALVGFRTGFIGWEWIAAATVGVVVGTLVAHVAVVRSWPLLATVLVLVAIHFVLGGPVAVRGDLIAGFIPSLQTFVDLAVAPVTGWKEWLTLLPPVDARGPLVALPWVTGLFGAAATYGIGRRFRSVGGAAVAPVVLLVGSIALGTQQPAAKFVQGVLFALVLILWLVVRAGRTRAALQNGAGRQARLVTGIVLIVVAALAGTFLGQILPGADASSARTVVRDQLTPPYDVAQFSSPLSGFRRYTEPNSAKLYDAEVLKVTGLPEGTPVRFATLDNYDGLVWGAADRAMDGTPFQQVGSRIAPRISGDRVTATVTVPDGGYEGVWLPVAGSATGVRFDGARGNDLADALWLNTATETAVVPASLQPGDTYSFDAVLDKNWSTTLPKELSVKSGGQVAEDTSFLDAKLDAWSGQAGSPWEKFVAIAKTMTSDGAYTDGGTANSYEKVYLPGHGLARLSRFVGSTQLAGNDEQYASTLALAGNRLGIPTRVVMGAVPEPDGVVKGKDVHAWVEVQVDNGTWHALLPSTFLPDRNKKPNEQQLKSEEQKVGAQVPPPAGVNPPSVLQGPDQAQNATDIKKKKRNPLDIGAWPLWLKILVLGLLLPVLLFFAALAVIRWLKARRRRRHATTGPTASRAAWVWRDLVSDARSLGVAVPRGATRLEQARDFPESVTAEPIAVGANAAVFGPGDPEPEVATTLLDEADDVRRQLRGAVSRWRRIRSDLNIRPLLERDRRPRTGGRTFPTLPSLRRVRGAEGPA</sequence>
<proteinExistence type="predicted"/>
<evidence type="ECO:0000259" key="4">
    <source>
        <dbReference type="Pfam" id="PF11992"/>
    </source>
</evidence>
<comment type="caution">
    <text evidence="5">The sequence shown here is derived from an EMBL/GenBank/DDBJ whole genome shotgun (WGS) entry which is preliminary data.</text>
</comment>
<feature type="transmembrane region" description="Helical" evidence="2">
    <location>
        <begin position="235"/>
        <end position="256"/>
    </location>
</feature>
<dbReference type="Gene3D" id="3.10.620.30">
    <property type="match status" value="1"/>
</dbReference>
<dbReference type="PANTHER" id="PTHR42736">
    <property type="entry name" value="PROTEIN-GLUTAMINE GAMMA-GLUTAMYLTRANSFERASE"/>
    <property type="match status" value="1"/>
</dbReference>
<dbReference type="Pfam" id="PF11992">
    <property type="entry name" value="TgpA_N"/>
    <property type="match status" value="1"/>
</dbReference>
<organism evidence="5 6">
    <name type="scientific">Knoellia locipacati</name>
    <dbReference type="NCBI Taxonomy" id="882824"/>
    <lineage>
        <taxon>Bacteria</taxon>
        <taxon>Bacillati</taxon>
        <taxon>Actinomycetota</taxon>
        <taxon>Actinomycetes</taxon>
        <taxon>Micrococcales</taxon>
        <taxon>Intrasporangiaceae</taxon>
        <taxon>Knoellia</taxon>
    </lineage>
</organism>
<feature type="transmembrane region" description="Helical" evidence="2">
    <location>
        <begin position="87"/>
        <end position="107"/>
    </location>
</feature>
<feature type="compositionally biased region" description="Basic and acidic residues" evidence="1">
    <location>
        <begin position="577"/>
        <end position="593"/>
    </location>
</feature>
<feature type="domain" description="Transglutaminase-like" evidence="3">
    <location>
        <begin position="463"/>
        <end position="568"/>
    </location>
</feature>